<dbReference type="Pfam" id="PF00575">
    <property type="entry name" value="S1"/>
    <property type="match status" value="2"/>
</dbReference>
<dbReference type="InterPro" id="IPR050437">
    <property type="entry name" value="Ribos_protein_bS1-like"/>
</dbReference>
<dbReference type="Gene3D" id="1.10.720.30">
    <property type="entry name" value="SAP domain"/>
    <property type="match status" value="1"/>
</dbReference>
<protein>
    <submittedName>
        <fullName evidence="6">30S ribosomal protein S1-like</fullName>
    </submittedName>
</protein>
<feature type="region of interest" description="Disordered" evidence="2">
    <location>
        <begin position="95"/>
        <end position="125"/>
    </location>
</feature>
<dbReference type="Gene3D" id="2.30.30.140">
    <property type="match status" value="2"/>
</dbReference>
<comment type="caution">
    <text evidence="5">The sequence shown here is derived from an EMBL/GenBank/DDBJ whole genome shotgun (WGS) entry which is preliminary data.</text>
</comment>
<dbReference type="Pfam" id="PF02037">
    <property type="entry name" value="SAP"/>
    <property type="match status" value="1"/>
</dbReference>
<reference evidence="5" key="1">
    <citation type="submission" date="2022-10" db="EMBL/GenBank/DDBJ databases">
        <authorList>
            <person name="Chen Y."/>
            <person name="Dougan E. K."/>
            <person name="Chan C."/>
            <person name="Rhodes N."/>
            <person name="Thang M."/>
        </authorList>
    </citation>
    <scope>NUCLEOTIDE SEQUENCE</scope>
</reference>
<dbReference type="Gene3D" id="2.40.50.140">
    <property type="entry name" value="Nucleic acid-binding proteins"/>
    <property type="match status" value="2"/>
</dbReference>
<feature type="domain" description="SAP" evidence="4">
    <location>
        <begin position="60"/>
        <end position="94"/>
    </location>
</feature>
<feature type="domain" description="S1 motif" evidence="3">
    <location>
        <begin position="302"/>
        <end position="371"/>
    </location>
</feature>
<comment type="function">
    <text evidence="1">Associates with the EF-Tu.GDP complex and induces the exchange of GDP to GTP. It remains bound to the aminoacyl-tRNA.EF-Tu.GTP complex up to the GTP hydrolysis stage on the ribosome.</text>
</comment>
<evidence type="ECO:0000259" key="3">
    <source>
        <dbReference type="PROSITE" id="PS50126"/>
    </source>
</evidence>
<dbReference type="EMBL" id="CAMXCT010006578">
    <property type="protein sequence ID" value="CAI4016298.1"/>
    <property type="molecule type" value="Genomic_DNA"/>
</dbReference>
<accession>A0A9P1DUG1</accession>
<evidence type="ECO:0000256" key="1">
    <source>
        <dbReference type="ARBA" id="ARBA00025453"/>
    </source>
</evidence>
<dbReference type="SMART" id="SM00513">
    <property type="entry name" value="SAP"/>
    <property type="match status" value="1"/>
</dbReference>
<dbReference type="AlphaFoldDB" id="A0A9P1DUG1"/>
<dbReference type="InterPro" id="IPR002999">
    <property type="entry name" value="Tudor"/>
</dbReference>
<keyword evidence="7" id="KW-1185">Reference proteome</keyword>
<evidence type="ECO:0000313" key="5">
    <source>
        <dbReference type="EMBL" id="CAI4016298.1"/>
    </source>
</evidence>
<dbReference type="GO" id="GO:0006412">
    <property type="term" value="P:translation"/>
    <property type="evidence" value="ECO:0007669"/>
    <property type="project" value="TreeGrafter"/>
</dbReference>
<dbReference type="PROSITE" id="PS50126">
    <property type="entry name" value="S1"/>
    <property type="match status" value="2"/>
</dbReference>
<evidence type="ECO:0000313" key="6">
    <source>
        <dbReference type="EMBL" id="CAL4803610.1"/>
    </source>
</evidence>
<feature type="domain" description="S1 motif" evidence="3">
    <location>
        <begin position="396"/>
        <end position="463"/>
    </location>
</feature>
<dbReference type="GO" id="GO:0003735">
    <property type="term" value="F:structural constituent of ribosome"/>
    <property type="evidence" value="ECO:0007669"/>
    <property type="project" value="TreeGrafter"/>
</dbReference>
<dbReference type="SMART" id="SM00316">
    <property type="entry name" value="S1"/>
    <property type="match status" value="2"/>
</dbReference>
<dbReference type="FunFam" id="2.40.50.140:FF:000051">
    <property type="entry name" value="RNA-binding transcriptional accessory protein"/>
    <property type="match status" value="2"/>
</dbReference>
<organism evidence="5">
    <name type="scientific">Cladocopium goreaui</name>
    <dbReference type="NCBI Taxonomy" id="2562237"/>
    <lineage>
        <taxon>Eukaryota</taxon>
        <taxon>Sar</taxon>
        <taxon>Alveolata</taxon>
        <taxon>Dinophyceae</taxon>
        <taxon>Suessiales</taxon>
        <taxon>Symbiodiniaceae</taxon>
        <taxon>Cladocopium</taxon>
    </lineage>
</organism>
<dbReference type="InterPro" id="IPR003034">
    <property type="entry name" value="SAP_dom"/>
</dbReference>
<dbReference type="Proteomes" id="UP001152797">
    <property type="component" value="Unassembled WGS sequence"/>
</dbReference>
<sequence>MAIGAPGNLGGRRRSRILLGKVLAVAVWATVTPSLNFAGAVSRWQVACPFGRGRMALEAYSDMKVGELKALLKERGLKVGGLKAELVARLEESDGDVVDVEEDDEVEEEEAPSPPPKAAQKKTGPAEYKAGQLALAKFHDDGRYYSVKLKKDNGDGSFDIVWLEDEAEDTANLEDLKPQLKDFKKGDLVLAKCAEDGRRYTALVQENKGEGYVTVQYIEDESEEEVLIDNVVKQMKKFKKGQKVEAKFPDDGEFYAATVKDDLGKGKYLIEWEDPDGSDPESEMLVDDIQRPRVNIDTFEIGQKLIGEVRRVVPFGAFVDVGAYTDGLVHVSKISNERIENPEDYVSEEDEITVWVNSIDTEQNRLGLTMVESKLGGRGGMRSREVTHPFADLQVGDELEGIVEGVRDFGAFVDVGSERSGLVHISRISDGFVDNPHDFAAEGQKVTVWVSSVDDGRLGLTMVKSRL</sequence>
<dbReference type="SMART" id="SM00333">
    <property type="entry name" value="TUDOR"/>
    <property type="match status" value="2"/>
</dbReference>
<dbReference type="GO" id="GO:0003729">
    <property type="term" value="F:mRNA binding"/>
    <property type="evidence" value="ECO:0007669"/>
    <property type="project" value="UniProtKB-ARBA"/>
</dbReference>
<feature type="compositionally biased region" description="Acidic residues" evidence="2">
    <location>
        <begin position="95"/>
        <end position="111"/>
    </location>
</feature>
<dbReference type="OrthoDB" id="1918363at2759"/>
<proteinExistence type="predicted"/>
<dbReference type="EMBL" id="CAMXCT030006578">
    <property type="protein sequence ID" value="CAL4803610.1"/>
    <property type="molecule type" value="Genomic_DNA"/>
</dbReference>
<dbReference type="SUPFAM" id="SSF63748">
    <property type="entry name" value="Tudor/PWWP/MBT"/>
    <property type="match status" value="2"/>
</dbReference>
<evidence type="ECO:0000256" key="2">
    <source>
        <dbReference type="SAM" id="MobiDB-lite"/>
    </source>
</evidence>
<dbReference type="EMBL" id="CAMXCT020006578">
    <property type="protein sequence ID" value="CAL1169673.1"/>
    <property type="molecule type" value="Genomic_DNA"/>
</dbReference>
<dbReference type="CDD" id="cd04508">
    <property type="entry name" value="Tudor_SF"/>
    <property type="match status" value="2"/>
</dbReference>
<dbReference type="PANTHER" id="PTHR10724">
    <property type="entry name" value="30S RIBOSOMAL PROTEIN S1"/>
    <property type="match status" value="1"/>
</dbReference>
<dbReference type="GO" id="GO:0005737">
    <property type="term" value="C:cytoplasm"/>
    <property type="evidence" value="ECO:0007669"/>
    <property type="project" value="UniProtKB-ARBA"/>
</dbReference>
<dbReference type="SUPFAM" id="SSF50249">
    <property type="entry name" value="Nucleic acid-binding proteins"/>
    <property type="match status" value="2"/>
</dbReference>
<reference evidence="6 7" key="2">
    <citation type="submission" date="2024-05" db="EMBL/GenBank/DDBJ databases">
        <authorList>
            <person name="Chen Y."/>
            <person name="Shah S."/>
            <person name="Dougan E. K."/>
            <person name="Thang M."/>
            <person name="Chan C."/>
        </authorList>
    </citation>
    <scope>NUCLEOTIDE SEQUENCE [LARGE SCALE GENOMIC DNA]</scope>
</reference>
<dbReference type="InterPro" id="IPR036361">
    <property type="entry name" value="SAP_dom_sf"/>
</dbReference>
<evidence type="ECO:0000259" key="4">
    <source>
        <dbReference type="PROSITE" id="PS50800"/>
    </source>
</evidence>
<dbReference type="SUPFAM" id="SSF68906">
    <property type="entry name" value="SAP domain"/>
    <property type="match status" value="1"/>
</dbReference>
<keyword evidence="6" id="KW-0687">Ribonucleoprotein</keyword>
<name>A0A9P1DUG1_9DINO</name>
<dbReference type="GO" id="GO:0005840">
    <property type="term" value="C:ribosome"/>
    <property type="evidence" value="ECO:0007669"/>
    <property type="project" value="UniProtKB-KW"/>
</dbReference>
<dbReference type="InterPro" id="IPR012340">
    <property type="entry name" value="NA-bd_OB-fold"/>
</dbReference>
<keyword evidence="6" id="KW-0689">Ribosomal protein</keyword>
<evidence type="ECO:0000313" key="7">
    <source>
        <dbReference type="Proteomes" id="UP001152797"/>
    </source>
</evidence>
<dbReference type="InterPro" id="IPR003029">
    <property type="entry name" value="S1_domain"/>
</dbReference>
<gene>
    <name evidence="5" type="ORF">C1SCF055_LOCUS41051</name>
</gene>
<dbReference type="PROSITE" id="PS50800">
    <property type="entry name" value="SAP"/>
    <property type="match status" value="1"/>
</dbReference>